<reference evidence="2" key="1">
    <citation type="submission" date="2020-08" db="EMBL/GenBank/DDBJ databases">
        <title>Multicomponent nature underlies the extraordinary mechanical properties of spider dragline silk.</title>
        <authorList>
            <person name="Kono N."/>
            <person name="Nakamura H."/>
            <person name="Mori M."/>
            <person name="Yoshida Y."/>
            <person name="Ohtoshi R."/>
            <person name="Malay A.D."/>
            <person name="Moran D.A.P."/>
            <person name="Tomita M."/>
            <person name="Numata K."/>
            <person name="Arakawa K."/>
        </authorList>
    </citation>
    <scope>NUCLEOTIDE SEQUENCE</scope>
</reference>
<evidence type="ECO:0000313" key="2">
    <source>
        <dbReference type="EMBL" id="GFS83301.1"/>
    </source>
</evidence>
<sequence>MDRKKVCEKSSAKTKMMSIELKREIIEKHEQGVRVVDLLRQYGRMTVTTNLTLREFWKDHFNIAICLKIIDQAWLGVTTRTLTSAWKKLWPEAVAERIYEELEPGMSVEEEIVSLGKSMGLEVEERDVNELVEEHTQELTTEEIQELQSQQHTEVMQEIGFEESEEEVISTSEIKEILGMWERVSQFVEKKHPEKVATGRASDLFNDTCLTHFRNILRGRKKQTSLDMFFSKRPTGESEKNVAKKAKTSEDI</sequence>
<feature type="compositionally biased region" description="Basic and acidic residues" evidence="1">
    <location>
        <begin position="234"/>
        <end position="252"/>
    </location>
</feature>
<dbReference type="OrthoDB" id="7607518at2759"/>
<proteinExistence type="predicted"/>
<evidence type="ECO:0000313" key="3">
    <source>
        <dbReference type="Proteomes" id="UP000887013"/>
    </source>
</evidence>
<name>A0A8X6T868_NEPPI</name>
<evidence type="ECO:0000256" key="1">
    <source>
        <dbReference type="SAM" id="MobiDB-lite"/>
    </source>
</evidence>
<gene>
    <name evidence="2" type="primary">TIGD1_91</name>
    <name evidence="2" type="ORF">NPIL_588901</name>
</gene>
<comment type="caution">
    <text evidence="2">The sequence shown here is derived from an EMBL/GenBank/DDBJ whole genome shotgun (WGS) entry which is preliminary data.</text>
</comment>
<organism evidence="2 3">
    <name type="scientific">Nephila pilipes</name>
    <name type="common">Giant wood spider</name>
    <name type="synonym">Nephila maculata</name>
    <dbReference type="NCBI Taxonomy" id="299642"/>
    <lineage>
        <taxon>Eukaryota</taxon>
        <taxon>Metazoa</taxon>
        <taxon>Ecdysozoa</taxon>
        <taxon>Arthropoda</taxon>
        <taxon>Chelicerata</taxon>
        <taxon>Arachnida</taxon>
        <taxon>Araneae</taxon>
        <taxon>Araneomorphae</taxon>
        <taxon>Entelegynae</taxon>
        <taxon>Araneoidea</taxon>
        <taxon>Nephilidae</taxon>
        <taxon>Nephila</taxon>
    </lineage>
</organism>
<protein>
    <submittedName>
        <fullName evidence="2">Tigger transposable element-derived protein 1</fullName>
    </submittedName>
</protein>
<keyword evidence="3" id="KW-1185">Reference proteome</keyword>
<dbReference type="EMBL" id="BMAW01051929">
    <property type="protein sequence ID" value="GFS83301.1"/>
    <property type="molecule type" value="Genomic_DNA"/>
</dbReference>
<dbReference type="AlphaFoldDB" id="A0A8X6T868"/>
<feature type="region of interest" description="Disordered" evidence="1">
    <location>
        <begin position="231"/>
        <end position="252"/>
    </location>
</feature>
<accession>A0A8X6T868</accession>
<dbReference type="Proteomes" id="UP000887013">
    <property type="component" value="Unassembled WGS sequence"/>
</dbReference>